<dbReference type="AlphaFoldDB" id="A0A1X7HPN6"/>
<keyword evidence="2" id="KW-1185">Reference proteome</keyword>
<gene>
    <name evidence="1" type="ORF">SAMN05661091_5184</name>
</gene>
<dbReference type="Proteomes" id="UP000192940">
    <property type="component" value="Chromosome I"/>
</dbReference>
<dbReference type="RefSeq" id="WP_208915835.1">
    <property type="nucleotide sequence ID" value="NZ_LT840184.1"/>
</dbReference>
<evidence type="ECO:0000313" key="1">
    <source>
        <dbReference type="EMBL" id="SMF90681.1"/>
    </source>
</evidence>
<dbReference type="STRING" id="1313296.SAMN05661091_5184"/>
<accession>A0A1X7HPN6</accession>
<dbReference type="Gene3D" id="3.40.50.1240">
    <property type="entry name" value="Phosphoglycerate mutase-like"/>
    <property type="match status" value="1"/>
</dbReference>
<dbReference type="InterPro" id="IPR029033">
    <property type="entry name" value="His_PPase_superfam"/>
</dbReference>
<dbReference type="Pfam" id="PF00300">
    <property type="entry name" value="His_Phos_1"/>
    <property type="match status" value="1"/>
</dbReference>
<dbReference type="SMART" id="SM00855">
    <property type="entry name" value="PGAM"/>
    <property type="match status" value="1"/>
</dbReference>
<dbReference type="PANTHER" id="PTHR48100:SF1">
    <property type="entry name" value="HISTIDINE PHOSPHATASE FAMILY PROTEIN-RELATED"/>
    <property type="match status" value="1"/>
</dbReference>
<dbReference type="InterPro" id="IPR050275">
    <property type="entry name" value="PGM_Phosphatase"/>
</dbReference>
<evidence type="ECO:0000313" key="2">
    <source>
        <dbReference type="Proteomes" id="UP000192940"/>
    </source>
</evidence>
<dbReference type="GO" id="GO:0005737">
    <property type="term" value="C:cytoplasm"/>
    <property type="evidence" value="ECO:0007669"/>
    <property type="project" value="TreeGrafter"/>
</dbReference>
<organism evidence="1 2">
    <name type="scientific">Paenibacillus uliginis N3/975</name>
    <dbReference type="NCBI Taxonomy" id="1313296"/>
    <lineage>
        <taxon>Bacteria</taxon>
        <taxon>Bacillati</taxon>
        <taxon>Bacillota</taxon>
        <taxon>Bacilli</taxon>
        <taxon>Bacillales</taxon>
        <taxon>Paenibacillaceae</taxon>
        <taxon>Paenibacillus</taxon>
    </lineage>
</organism>
<name>A0A1X7HPN6_9BACL</name>
<dbReference type="GO" id="GO:0016791">
    <property type="term" value="F:phosphatase activity"/>
    <property type="evidence" value="ECO:0007669"/>
    <property type="project" value="TreeGrafter"/>
</dbReference>
<sequence>MHLYVIRHAQSTMNIGQGGGPNCSLSEVGRWQAEQIPSFFKDIKLDVIFCSPLRRVIQTATPFAKDQGLGIVLIPEMSEIFNEEWKDYRDYDWEACSQIVEEFPHTKFVEYQDMQQKWWPTWPENHAIVRKRVQKFIDAKLSAYYGTDAHIAVFGHGQSTSDLKQIVNPGDVHPVYNAAIVHYVLGSQGQCERVTLHKDHLGPHVYE</sequence>
<dbReference type="InterPro" id="IPR013078">
    <property type="entry name" value="His_Pase_superF_clade-1"/>
</dbReference>
<dbReference type="SUPFAM" id="SSF53254">
    <property type="entry name" value="Phosphoglycerate mutase-like"/>
    <property type="match status" value="1"/>
</dbReference>
<reference evidence="1 2" key="1">
    <citation type="submission" date="2017-04" db="EMBL/GenBank/DDBJ databases">
        <authorList>
            <person name="Afonso C.L."/>
            <person name="Miller P.J."/>
            <person name="Scott M.A."/>
            <person name="Spackman E."/>
            <person name="Goraichik I."/>
            <person name="Dimitrov K.M."/>
            <person name="Suarez D.L."/>
            <person name="Swayne D.E."/>
        </authorList>
    </citation>
    <scope>NUCLEOTIDE SEQUENCE [LARGE SCALE GENOMIC DNA]</scope>
    <source>
        <strain evidence="1 2">N3/975</strain>
    </source>
</reference>
<proteinExistence type="predicted"/>
<dbReference type="PANTHER" id="PTHR48100">
    <property type="entry name" value="BROAD-SPECIFICITY PHOSPHATASE YOR283W-RELATED"/>
    <property type="match status" value="1"/>
</dbReference>
<dbReference type="EMBL" id="LT840184">
    <property type="protein sequence ID" value="SMF90681.1"/>
    <property type="molecule type" value="Genomic_DNA"/>
</dbReference>
<protein>
    <submittedName>
        <fullName evidence="1">Probable phosphoglycerate mutase</fullName>
    </submittedName>
</protein>
<dbReference type="CDD" id="cd07067">
    <property type="entry name" value="HP_PGM_like"/>
    <property type="match status" value="1"/>
</dbReference>